<accession>A0A9P1BWU2</accession>
<evidence type="ECO:0000313" key="4">
    <source>
        <dbReference type="Proteomes" id="UP001152797"/>
    </source>
</evidence>
<feature type="signal peptide" evidence="1">
    <location>
        <begin position="1"/>
        <end position="15"/>
    </location>
</feature>
<dbReference type="EMBL" id="CAMXCT010000597">
    <property type="protein sequence ID" value="CAI3980926.1"/>
    <property type="molecule type" value="Genomic_DNA"/>
</dbReference>
<evidence type="ECO:0000256" key="1">
    <source>
        <dbReference type="SAM" id="SignalP"/>
    </source>
</evidence>
<organism evidence="2">
    <name type="scientific">Cladocopium goreaui</name>
    <dbReference type="NCBI Taxonomy" id="2562237"/>
    <lineage>
        <taxon>Eukaryota</taxon>
        <taxon>Sar</taxon>
        <taxon>Alveolata</taxon>
        <taxon>Dinophyceae</taxon>
        <taxon>Suessiales</taxon>
        <taxon>Symbiodiniaceae</taxon>
        <taxon>Cladocopium</taxon>
    </lineage>
</organism>
<protein>
    <submittedName>
        <fullName evidence="2">Uncharacterized protein</fullName>
    </submittedName>
</protein>
<dbReference type="EMBL" id="CAMXCT020000597">
    <property type="protein sequence ID" value="CAL1134301.1"/>
    <property type="molecule type" value="Genomic_DNA"/>
</dbReference>
<reference evidence="2" key="1">
    <citation type="submission" date="2022-10" db="EMBL/GenBank/DDBJ databases">
        <authorList>
            <person name="Chen Y."/>
            <person name="Dougan E. K."/>
            <person name="Chan C."/>
            <person name="Rhodes N."/>
            <person name="Thang M."/>
        </authorList>
    </citation>
    <scope>NUCLEOTIDE SEQUENCE</scope>
</reference>
<sequence>MSDDFWSLGTLAPLLFLGLEDLGRVEVCSREMWQRCSHCWRQKCQHVADLFAATVEVSSLPSLSRELKLGLACLTAGLELDASKFQTLQLQTSNVICLGRKVLKLRSQGCRGDQRRILLKCLTMATRQSKQSLARGSMVITVEEEIFELQVEWMDASVFLRLAPQREPDGPQQPSTRSVLMDILHVSTPPFLHSLSLSVSADSKWRKAGFSPGLMKCPENFLKSLRRGLFCVISISQQPNGTSHSLAALQLEGVRQNDFYRYHHVSSWVEFVPSLEPSHGLVALFIFGMPRE</sequence>
<dbReference type="Proteomes" id="UP001152797">
    <property type="component" value="Unassembled WGS sequence"/>
</dbReference>
<feature type="chain" id="PRO_5043269876" evidence="1">
    <location>
        <begin position="16"/>
        <end position="292"/>
    </location>
</feature>
<proteinExistence type="predicted"/>
<keyword evidence="1" id="KW-0732">Signal</keyword>
<comment type="caution">
    <text evidence="2">The sequence shown here is derived from an EMBL/GenBank/DDBJ whole genome shotgun (WGS) entry which is preliminary data.</text>
</comment>
<evidence type="ECO:0000313" key="3">
    <source>
        <dbReference type="EMBL" id="CAL4768238.1"/>
    </source>
</evidence>
<dbReference type="AlphaFoldDB" id="A0A9P1BWU2"/>
<name>A0A9P1BWU2_9DINO</name>
<gene>
    <name evidence="2" type="ORF">C1SCF055_LOCUS8768</name>
</gene>
<reference evidence="3 4" key="2">
    <citation type="submission" date="2024-05" db="EMBL/GenBank/DDBJ databases">
        <authorList>
            <person name="Chen Y."/>
            <person name="Shah S."/>
            <person name="Dougan E. K."/>
            <person name="Thang M."/>
            <person name="Chan C."/>
        </authorList>
    </citation>
    <scope>NUCLEOTIDE SEQUENCE [LARGE SCALE GENOMIC DNA]</scope>
</reference>
<evidence type="ECO:0000313" key="2">
    <source>
        <dbReference type="EMBL" id="CAI3980926.1"/>
    </source>
</evidence>
<dbReference type="EMBL" id="CAMXCT030000597">
    <property type="protein sequence ID" value="CAL4768238.1"/>
    <property type="molecule type" value="Genomic_DNA"/>
</dbReference>
<keyword evidence="4" id="KW-1185">Reference proteome</keyword>